<evidence type="ECO:0000313" key="11">
    <source>
        <dbReference type="EMBL" id="SDF89218.1"/>
    </source>
</evidence>
<feature type="domain" description="7,8-dihydro-6-hydroxymethylpterin-pyrophosphokinase" evidence="10">
    <location>
        <begin position="6"/>
        <end position="133"/>
    </location>
</feature>
<comment type="catalytic activity">
    <reaction evidence="1">
        <text>6-hydroxymethyl-7,8-dihydropterin + ATP = (7,8-dihydropterin-6-yl)methyl diphosphate + AMP + H(+)</text>
        <dbReference type="Rhea" id="RHEA:11412"/>
        <dbReference type="ChEBI" id="CHEBI:15378"/>
        <dbReference type="ChEBI" id="CHEBI:30616"/>
        <dbReference type="ChEBI" id="CHEBI:44841"/>
        <dbReference type="ChEBI" id="CHEBI:72950"/>
        <dbReference type="ChEBI" id="CHEBI:456215"/>
        <dbReference type="EC" id="2.7.6.3"/>
    </reaction>
</comment>
<dbReference type="SUPFAM" id="SSF55083">
    <property type="entry name" value="6-hydroxymethyl-7,8-dihydropterin pyrophosphokinase, HPPK"/>
    <property type="match status" value="1"/>
</dbReference>
<evidence type="ECO:0000256" key="3">
    <source>
        <dbReference type="ARBA" id="ARBA00013253"/>
    </source>
</evidence>
<keyword evidence="6 11" id="KW-0418">Kinase</keyword>
<keyword evidence="5" id="KW-0547">Nucleotide-binding</keyword>
<dbReference type="GO" id="GO:0003848">
    <property type="term" value="F:2-amino-4-hydroxy-6-hydroxymethyldihydropteridine diphosphokinase activity"/>
    <property type="evidence" value="ECO:0007669"/>
    <property type="project" value="UniProtKB-EC"/>
</dbReference>
<evidence type="ECO:0000256" key="6">
    <source>
        <dbReference type="ARBA" id="ARBA00022777"/>
    </source>
</evidence>
<keyword evidence="11" id="KW-0378">Hydrolase</keyword>
<dbReference type="Gene3D" id="3.30.70.560">
    <property type="entry name" value="7,8-Dihydro-6-hydroxymethylpterin-pyrophosphokinase HPPK"/>
    <property type="match status" value="1"/>
</dbReference>
<dbReference type="CDD" id="cd00483">
    <property type="entry name" value="HPPK"/>
    <property type="match status" value="1"/>
</dbReference>
<protein>
    <recommendedName>
        <fullName evidence="3">2-amino-4-hydroxy-6-hydroxymethyldihydropteridine diphosphokinase</fullName>
        <ecNumber evidence="3">2.7.6.3</ecNumber>
    </recommendedName>
</protein>
<evidence type="ECO:0000256" key="5">
    <source>
        <dbReference type="ARBA" id="ARBA00022741"/>
    </source>
</evidence>
<name>A0A1G7PSJ3_9LACT</name>
<dbReference type="Pfam" id="PF01288">
    <property type="entry name" value="HPPK"/>
    <property type="match status" value="1"/>
</dbReference>
<evidence type="ECO:0000256" key="1">
    <source>
        <dbReference type="ARBA" id="ARBA00000198"/>
    </source>
</evidence>
<evidence type="ECO:0000256" key="8">
    <source>
        <dbReference type="ARBA" id="ARBA00022909"/>
    </source>
</evidence>
<dbReference type="GO" id="GO:0046654">
    <property type="term" value="P:tetrahydrofolate biosynthetic process"/>
    <property type="evidence" value="ECO:0007669"/>
    <property type="project" value="UniProtKB-UniPathway"/>
</dbReference>
<dbReference type="InterPro" id="IPR035907">
    <property type="entry name" value="Hppk_sf"/>
</dbReference>
<dbReference type="UniPathway" id="UPA00077">
    <property type="reaction ID" value="UER00155"/>
</dbReference>
<sequence length="167" mass="19144">MIHTVYLSLGSNLGDRMANLKKGQALLLSHPQIELLKASAYYQTSPVGGVKQDDFINQAIAISTSLNPYDLLAYLHEIEAKLLRKRLIVWGPRTLDIDILYYDNLSSQDPELTLPHPEVLNRLFVLIPLLEIIHNDFYEYERIIKAVEELQATTDQAIERVENDERN</sequence>
<dbReference type="EC" id="2.7.6.3" evidence="3"/>
<dbReference type="NCBIfam" id="TIGR01498">
    <property type="entry name" value="folK"/>
    <property type="match status" value="1"/>
</dbReference>
<evidence type="ECO:0000256" key="9">
    <source>
        <dbReference type="SAM" id="Coils"/>
    </source>
</evidence>
<dbReference type="AlphaFoldDB" id="A0A1G7PSJ3"/>
<gene>
    <name evidence="11" type="ORF">SAMN05421791_101357</name>
</gene>
<keyword evidence="8" id="KW-0289">Folate biosynthesis</keyword>
<dbReference type="GO" id="GO:0046656">
    <property type="term" value="P:folic acid biosynthetic process"/>
    <property type="evidence" value="ECO:0007669"/>
    <property type="project" value="UniProtKB-KW"/>
</dbReference>
<dbReference type="EMBL" id="FNCK01000001">
    <property type="protein sequence ID" value="SDF89218.1"/>
    <property type="molecule type" value="Genomic_DNA"/>
</dbReference>
<keyword evidence="4" id="KW-0808">Transferase</keyword>
<feature type="coiled-coil region" evidence="9">
    <location>
        <begin position="140"/>
        <end position="167"/>
    </location>
</feature>
<dbReference type="Proteomes" id="UP000199708">
    <property type="component" value="Unassembled WGS sequence"/>
</dbReference>
<dbReference type="RefSeq" id="WP_245694788.1">
    <property type="nucleotide sequence ID" value="NZ_FNCK01000001.1"/>
</dbReference>
<keyword evidence="7" id="KW-0067">ATP-binding</keyword>
<keyword evidence="9" id="KW-0175">Coiled coil</keyword>
<dbReference type="STRING" id="120956.SAMN05421791_101357"/>
<dbReference type="PANTHER" id="PTHR43071">
    <property type="entry name" value="2-AMINO-4-HYDROXY-6-HYDROXYMETHYLDIHYDROPTERIDINE PYROPHOSPHOKINASE"/>
    <property type="match status" value="1"/>
</dbReference>
<organism evidence="11 12">
    <name type="scientific">Facklamia miroungae</name>
    <dbReference type="NCBI Taxonomy" id="120956"/>
    <lineage>
        <taxon>Bacteria</taxon>
        <taxon>Bacillati</taxon>
        <taxon>Bacillota</taxon>
        <taxon>Bacilli</taxon>
        <taxon>Lactobacillales</taxon>
        <taxon>Aerococcaceae</taxon>
        <taxon>Facklamia</taxon>
    </lineage>
</organism>
<dbReference type="GO" id="GO:0016787">
    <property type="term" value="F:hydrolase activity"/>
    <property type="evidence" value="ECO:0007669"/>
    <property type="project" value="UniProtKB-KW"/>
</dbReference>
<keyword evidence="12" id="KW-1185">Reference proteome</keyword>
<evidence type="ECO:0000259" key="10">
    <source>
        <dbReference type="Pfam" id="PF01288"/>
    </source>
</evidence>
<evidence type="ECO:0000256" key="2">
    <source>
        <dbReference type="ARBA" id="ARBA00005051"/>
    </source>
</evidence>
<dbReference type="PANTHER" id="PTHR43071:SF1">
    <property type="entry name" value="2-AMINO-4-HYDROXY-6-HYDROXYMETHYLDIHYDROPTERIDINE PYROPHOSPHOKINASE"/>
    <property type="match status" value="1"/>
</dbReference>
<dbReference type="GO" id="GO:0005524">
    <property type="term" value="F:ATP binding"/>
    <property type="evidence" value="ECO:0007669"/>
    <property type="project" value="UniProtKB-KW"/>
</dbReference>
<proteinExistence type="predicted"/>
<evidence type="ECO:0000256" key="4">
    <source>
        <dbReference type="ARBA" id="ARBA00022679"/>
    </source>
</evidence>
<accession>A0A1G7PSJ3</accession>
<dbReference type="GO" id="GO:0016301">
    <property type="term" value="F:kinase activity"/>
    <property type="evidence" value="ECO:0007669"/>
    <property type="project" value="UniProtKB-KW"/>
</dbReference>
<evidence type="ECO:0000256" key="7">
    <source>
        <dbReference type="ARBA" id="ARBA00022840"/>
    </source>
</evidence>
<comment type="pathway">
    <text evidence="2">Cofactor biosynthesis; tetrahydrofolate biosynthesis; 2-amino-4-hydroxy-6-hydroxymethyl-7,8-dihydropteridine diphosphate from 7,8-dihydroneopterin triphosphate: step 4/4.</text>
</comment>
<evidence type="ECO:0000313" key="12">
    <source>
        <dbReference type="Proteomes" id="UP000199708"/>
    </source>
</evidence>
<dbReference type="InterPro" id="IPR000550">
    <property type="entry name" value="Hppk"/>
</dbReference>
<reference evidence="11 12" key="1">
    <citation type="submission" date="2016-10" db="EMBL/GenBank/DDBJ databases">
        <authorList>
            <person name="de Groot N.N."/>
        </authorList>
    </citation>
    <scope>NUCLEOTIDE SEQUENCE [LARGE SCALE GENOMIC DNA]</scope>
    <source>
        <strain evidence="11 12">ATCC BAA-466</strain>
    </source>
</reference>